<dbReference type="Proteomes" id="UP000287872">
    <property type="component" value="Unassembled WGS sequence"/>
</dbReference>
<gene>
    <name evidence="1" type="ORF">Ctaglu_30270</name>
</gene>
<dbReference type="OrthoDB" id="1922276at2"/>
<dbReference type="RefSeq" id="WP_125003194.1">
    <property type="nucleotide sequence ID" value="NZ_BHYK01000017.1"/>
</dbReference>
<comment type="caution">
    <text evidence="1">The sequence shown here is derived from an EMBL/GenBank/DDBJ whole genome shotgun (WGS) entry which is preliminary data.</text>
</comment>
<evidence type="ECO:0000313" key="1">
    <source>
        <dbReference type="EMBL" id="GCD11404.1"/>
    </source>
</evidence>
<organism evidence="1 2">
    <name type="scientific">Clostridium tagluense</name>
    <dbReference type="NCBI Taxonomy" id="360422"/>
    <lineage>
        <taxon>Bacteria</taxon>
        <taxon>Bacillati</taxon>
        <taxon>Bacillota</taxon>
        <taxon>Clostridia</taxon>
        <taxon>Eubacteriales</taxon>
        <taxon>Clostridiaceae</taxon>
        <taxon>Clostridium</taxon>
    </lineage>
</organism>
<evidence type="ECO:0000313" key="2">
    <source>
        <dbReference type="Proteomes" id="UP000287872"/>
    </source>
</evidence>
<keyword evidence="2" id="KW-1185">Reference proteome</keyword>
<dbReference type="AlphaFoldDB" id="A0A401UPE8"/>
<protein>
    <submittedName>
        <fullName evidence="1">Uncharacterized protein</fullName>
    </submittedName>
</protein>
<reference evidence="1 2" key="1">
    <citation type="submission" date="2018-11" db="EMBL/GenBank/DDBJ databases">
        <title>Genome sequencing and assembly of Clostridium tagluense strain A121.</title>
        <authorList>
            <person name="Murakami T."/>
            <person name="Segawa T."/>
            <person name="Shcherbakova V.A."/>
            <person name="Mori H."/>
            <person name="Yoshimura Y."/>
        </authorList>
    </citation>
    <scope>NUCLEOTIDE SEQUENCE [LARGE SCALE GENOMIC DNA]</scope>
    <source>
        <strain evidence="1 2">A121</strain>
    </source>
</reference>
<sequence length="62" mass="7226">MDNNIKFLEVRSKYFAQGLSFLGFRYMKFGFGVDTIYGFEDTQILRTAMTKMISLKNSLNLD</sequence>
<proteinExistence type="predicted"/>
<dbReference type="EMBL" id="BHYK01000017">
    <property type="protein sequence ID" value="GCD11404.1"/>
    <property type="molecule type" value="Genomic_DNA"/>
</dbReference>
<accession>A0A401UPE8</accession>
<name>A0A401UPE8_9CLOT</name>